<dbReference type="EMBL" id="AP023418">
    <property type="protein sequence ID" value="BCK81574.1"/>
    <property type="molecule type" value="Genomic_DNA"/>
</dbReference>
<accession>A0A810Q0X3</accession>
<dbReference type="Proteomes" id="UP000681035">
    <property type="component" value="Chromosome"/>
</dbReference>
<dbReference type="RefSeq" id="WP_213540341.1">
    <property type="nucleotide sequence ID" value="NZ_AP023418.1"/>
</dbReference>
<dbReference type="Gene3D" id="1.10.260.40">
    <property type="entry name" value="lambda repressor-like DNA-binding domains"/>
    <property type="match status" value="1"/>
</dbReference>
<gene>
    <name evidence="2" type="ORF">MM50RIKEN_13370</name>
</gene>
<dbReference type="SMART" id="SM00530">
    <property type="entry name" value="HTH_XRE"/>
    <property type="match status" value="1"/>
</dbReference>
<sequence length="125" mass="13382">MSVGERIRQLRWKKGVKLGELGAKVGLTAAAMSRYELGQRRISVELAARIAEVLGVPIQALLPTERGGGSGQRGERTISILTALLHYHESVEAAIAGEAPAAGPVDEYAEALREAIRCVEEVHKA</sequence>
<evidence type="ECO:0000313" key="3">
    <source>
        <dbReference type="Proteomes" id="UP000681035"/>
    </source>
</evidence>
<feature type="domain" description="HTH cro/C1-type" evidence="1">
    <location>
        <begin position="7"/>
        <end position="61"/>
    </location>
</feature>
<evidence type="ECO:0000259" key="1">
    <source>
        <dbReference type="PROSITE" id="PS50943"/>
    </source>
</evidence>
<proteinExistence type="predicted"/>
<keyword evidence="3" id="KW-1185">Reference proteome</keyword>
<dbReference type="KEGG" id="vcop:MM50RIKEN_13370"/>
<dbReference type="SUPFAM" id="SSF47413">
    <property type="entry name" value="lambda repressor-like DNA-binding domains"/>
    <property type="match status" value="1"/>
</dbReference>
<dbReference type="InterPro" id="IPR010982">
    <property type="entry name" value="Lambda_DNA-bd_dom_sf"/>
</dbReference>
<dbReference type="InterPro" id="IPR001387">
    <property type="entry name" value="Cro/C1-type_HTH"/>
</dbReference>
<dbReference type="GO" id="GO:0003677">
    <property type="term" value="F:DNA binding"/>
    <property type="evidence" value="ECO:0007669"/>
    <property type="project" value="InterPro"/>
</dbReference>
<evidence type="ECO:0000313" key="2">
    <source>
        <dbReference type="EMBL" id="BCK81574.1"/>
    </source>
</evidence>
<name>A0A810Q0X3_9FIRM</name>
<dbReference type="CDD" id="cd00093">
    <property type="entry name" value="HTH_XRE"/>
    <property type="match status" value="1"/>
</dbReference>
<dbReference type="AlphaFoldDB" id="A0A810Q0X3"/>
<reference evidence="2" key="1">
    <citation type="submission" date="2020-09" db="EMBL/GenBank/DDBJ databases">
        <title>New species isolated from human feces.</title>
        <authorList>
            <person name="Kitahara M."/>
            <person name="Shigeno Y."/>
            <person name="Shime M."/>
            <person name="Matsumoto Y."/>
            <person name="Nakamura S."/>
            <person name="Motooka D."/>
            <person name="Fukuoka S."/>
            <person name="Nishikawa H."/>
            <person name="Benno Y."/>
        </authorList>
    </citation>
    <scope>NUCLEOTIDE SEQUENCE</scope>
    <source>
        <strain evidence="2">MM50</strain>
    </source>
</reference>
<dbReference type="PROSITE" id="PS50943">
    <property type="entry name" value="HTH_CROC1"/>
    <property type="match status" value="1"/>
</dbReference>
<protein>
    <recommendedName>
        <fullName evidence="1">HTH cro/C1-type domain-containing protein</fullName>
    </recommendedName>
</protein>
<organism evidence="2 3">
    <name type="scientific">Vescimonas coprocola</name>
    <dbReference type="NCBI Taxonomy" id="2714355"/>
    <lineage>
        <taxon>Bacteria</taxon>
        <taxon>Bacillati</taxon>
        <taxon>Bacillota</taxon>
        <taxon>Clostridia</taxon>
        <taxon>Eubacteriales</taxon>
        <taxon>Oscillospiraceae</taxon>
        <taxon>Vescimonas</taxon>
    </lineage>
</organism>
<dbReference type="Pfam" id="PF13560">
    <property type="entry name" value="HTH_31"/>
    <property type="match status" value="1"/>
</dbReference>